<keyword evidence="4" id="KW-1185">Reference proteome</keyword>
<dbReference type="SUPFAM" id="SSF110997">
    <property type="entry name" value="Sporulation related repeat"/>
    <property type="match status" value="1"/>
</dbReference>
<gene>
    <name evidence="3" type="ORF">EBI00_01790</name>
</gene>
<evidence type="ECO:0000256" key="1">
    <source>
        <dbReference type="SAM" id="MobiDB-lite"/>
    </source>
</evidence>
<dbReference type="Gene3D" id="3.30.70.1070">
    <property type="entry name" value="Sporulation related repeat"/>
    <property type="match status" value="1"/>
</dbReference>
<dbReference type="PROSITE" id="PS51724">
    <property type="entry name" value="SPOR"/>
    <property type="match status" value="1"/>
</dbReference>
<feature type="domain" description="SPOR" evidence="2">
    <location>
        <begin position="151"/>
        <end position="235"/>
    </location>
</feature>
<feature type="region of interest" description="Disordered" evidence="1">
    <location>
        <begin position="64"/>
        <end position="84"/>
    </location>
</feature>
<feature type="compositionally biased region" description="Polar residues" evidence="1">
    <location>
        <begin position="65"/>
        <end position="75"/>
    </location>
</feature>
<dbReference type="AlphaFoldDB" id="A0A3M8QAK6"/>
<dbReference type="EMBL" id="RIZG01000001">
    <property type="protein sequence ID" value="RNF53108.1"/>
    <property type="molecule type" value="Genomic_DNA"/>
</dbReference>
<dbReference type="GO" id="GO:0042834">
    <property type="term" value="F:peptidoglycan binding"/>
    <property type="evidence" value="ECO:0007669"/>
    <property type="project" value="InterPro"/>
</dbReference>
<protein>
    <submittedName>
        <fullName evidence="3">SPOR domain-containing protein</fullName>
    </submittedName>
</protein>
<dbReference type="InterPro" id="IPR007730">
    <property type="entry name" value="SPOR-like_dom"/>
</dbReference>
<reference evidence="3 4" key="1">
    <citation type="journal article" date="2012" name="Int. J. Syst. Evol. Microbiol.">
        <title>Marinomonas hwangdonensis sp. nov., isolated from seawater.</title>
        <authorList>
            <person name="Jung Y.T."/>
            <person name="Oh T.K."/>
            <person name="Yoon J.H."/>
        </authorList>
    </citation>
    <scope>NUCLEOTIDE SEQUENCE [LARGE SCALE GENOMIC DNA]</scope>
    <source>
        <strain evidence="3 4">HDW-15</strain>
    </source>
</reference>
<dbReference type="InterPro" id="IPR036680">
    <property type="entry name" value="SPOR-like_sf"/>
</dbReference>
<organism evidence="3 4">
    <name type="scientific">Marinomonas hwangdonensis</name>
    <dbReference type="NCBI Taxonomy" id="1053647"/>
    <lineage>
        <taxon>Bacteria</taxon>
        <taxon>Pseudomonadati</taxon>
        <taxon>Pseudomonadota</taxon>
        <taxon>Gammaproteobacteria</taxon>
        <taxon>Oceanospirillales</taxon>
        <taxon>Oceanospirillaceae</taxon>
        <taxon>Marinomonas</taxon>
    </lineage>
</organism>
<evidence type="ECO:0000313" key="3">
    <source>
        <dbReference type="EMBL" id="RNF53108.1"/>
    </source>
</evidence>
<proteinExistence type="predicted"/>
<dbReference type="Pfam" id="PF05036">
    <property type="entry name" value="SPOR"/>
    <property type="match status" value="1"/>
</dbReference>
<sequence>MSKTLLVIMMGASLGACSSMDGKNTFMTYADLQDLVQAHESQWQAVQPKLDRLDELEAQVAALTQGESVSSTSEVPDNDNGDGVFNSDSVAAINVAPAVMSSSNSQMVESNVMSEGNLTSEEKLVSEENVVMNRAAPPVVSAPLATTAPASVQPSRFGVQLAAYGIREEALRGWRVLRDAHPDAFVGLEPLLNEKEVNGRSMYQLKVGPFLNRTFSADFCNMLKGKGQDCLLTQYNGQAL</sequence>
<dbReference type="Proteomes" id="UP000280507">
    <property type="component" value="Unassembled WGS sequence"/>
</dbReference>
<dbReference type="OrthoDB" id="6385902at2"/>
<comment type="caution">
    <text evidence="3">The sequence shown here is derived from an EMBL/GenBank/DDBJ whole genome shotgun (WGS) entry which is preliminary data.</text>
</comment>
<dbReference type="PROSITE" id="PS51257">
    <property type="entry name" value="PROKAR_LIPOPROTEIN"/>
    <property type="match status" value="1"/>
</dbReference>
<evidence type="ECO:0000313" key="4">
    <source>
        <dbReference type="Proteomes" id="UP000280507"/>
    </source>
</evidence>
<evidence type="ECO:0000259" key="2">
    <source>
        <dbReference type="PROSITE" id="PS51724"/>
    </source>
</evidence>
<accession>A0A3M8QAK6</accession>
<name>A0A3M8QAK6_9GAMM</name>